<gene>
    <name evidence="2" type="ORF">BAZ10_12265</name>
</gene>
<accession>A0A1T3M987</accession>
<dbReference type="GO" id="GO:0007165">
    <property type="term" value="P:signal transduction"/>
    <property type="evidence" value="ECO:0007669"/>
    <property type="project" value="TreeGrafter"/>
</dbReference>
<dbReference type="InterPro" id="IPR029045">
    <property type="entry name" value="ClpP/crotonase-like_dom_sf"/>
</dbReference>
<evidence type="ECO:0000313" key="2">
    <source>
        <dbReference type="EMBL" id="OPC61228.1"/>
    </source>
</evidence>
<name>A0A1T3M987_9FLAO</name>
<feature type="domain" description="Tail specific protease" evidence="1">
    <location>
        <begin position="340"/>
        <end position="551"/>
    </location>
</feature>
<dbReference type="EMBL" id="MAHX01000021">
    <property type="protein sequence ID" value="OPC61228.1"/>
    <property type="molecule type" value="Genomic_DNA"/>
</dbReference>
<sequence length="583" mass="67832">MKEKKIYIFLSVFTFMFVFNSCVREDVISGKEPMRYTSSDIKSYADLFQLYWKTMDDRYNYFYEQKRRDGMDWNAVYREYYPKFAELKSFQNLDYSPNQREYESNKAKQYFKDIIDPILDRHFVVRVLFPQPRTPLLSDTLTFYGGMKTSNRKSQISYAYKEKTSYMREKLMDGYMDYESFDDKNKLQYSMLGGRLKSNQDIYYLTFPSFNFILGGKALLFGKGKYFNPSSDDRSILTSAEIDNNPLFKNIKNEDNKKYVKEVSLEVLKKYNDFVTSAGAKDFSYLMNKFKEDEILSDDLLKSIDKLNAYQIPDMQIRNFNGEKILPLYFLLRLGLVNENNTPYFLWFAQRIGEHINAFGITEFVVDSKKIKEIAPLYQQFLNPLRQGTIKKLIIDLRGNGGGAAVDINNFVSRFITNTTTFAYQRTKEGSGRFNYTQWVPQIIRPHRFAMPNKIPMVILTDKRSVSMSEISTLAWKSQGKQVLSVGDYTYGGTAGLTSNYDDYNGGLNTYGSKNQYVADRILFYMPAMATKDMNGDVIEGIGIKPDIYVDPPTAQEVEEMKNSPETHIDRTLREAIKVLNSK</sequence>
<protein>
    <recommendedName>
        <fullName evidence="1">Tail specific protease domain-containing protein</fullName>
    </recommendedName>
</protein>
<organism evidence="2 3">
    <name type="scientific">Elizabethkingia occulta</name>
    <dbReference type="NCBI Taxonomy" id="1867263"/>
    <lineage>
        <taxon>Bacteria</taxon>
        <taxon>Pseudomonadati</taxon>
        <taxon>Bacteroidota</taxon>
        <taxon>Flavobacteriia</taxon>
        <taxon>Flavobacteriales</taxon>
        <taxon>Weeksellaceae</taxon>
        <taxon>Elizabethkingia</taxon>
    </lineage>
</organism>
<dbReference type="Proteomes" id="UP000190813">
    <property type="component" value="Unassembled WGS sequence"/>
</dbReference>
<dbReference type="InterPro" id="IPR005151">
    <property type="entry name" value="Tail-specific_protease"/>
</dbReference>
<keyword evidence="3" id="KW-1185">Reference proteome</keyword>
<dbReference type="GO" id="GO:0030288">
    <property type="term" value="C:outer membrane-bounded periplasmic space"/>
    <property type="evidence" value="ECO:0007669"/>
    <property type="project" value="TreeGrafter"/>
</dbReference>
<dbReference type="AlphaFoldDB" id="A0A1T3M987"/>
<dbReference type="RefSeq" id="WP_078773277.1">
    <property type="nucleotide sequence ID" value="NZ_CBCSBR010000049.1"/>
</dbReference>
<dbReference type="GO" id="GO:0006508">
    <property type="term" value="P:proteolysis"/>
    <property type="evidence" value="ECO:0007669"/>
    <property type="project" value="InterPro"/>
</dbReference>
<reference evidence="2 3" key="1">
    <citation type="submission" date="2016-06" db="EMBL/GenBank/DDBJ databases">
        <title>Revisiting the taxonomy of the Elizabethkingia Genus based on Whole-Genome Sequencing, Optical Mapping, and MALDI-TOF.</title>
        <authorList>
            <person name="Nicholson A.C."/>
        </authorList>
    </citation>
    <scope>NUCLEOTIDE SEQUENCE [LARGE SCALE GENOMIC DNA]</scope>
    <source>
        <strain evidence="2 3">G4070</strain>
    </source>
</reference>
<evidence type="ECO:0000259" key="1">
    <source>
        <dbReference type="SMART" id="SM00245"/>
    </source>
</evidence>
<evidence type="ECO:0000313" key="3">
    <source>
        <dbReference type="Proteomes" id="UP000190813"/>
    </source>
</evidence>
<dbReference type="GO" id="GO:0008236">
    <property type="term" value="F:serine-type peptidase activity"/>
    <property type="evidence" value="ECO:0007669"/>
    <property type="project" value="InterPro"/>
</dbReference>
<proteinExistence type="predicted"/>
<dbReference type="SMART" id="SM00245">
    <property type="entry name" value="TSPc"/>
    <property type="match status" value="1"/>
</dbReference>
<dbReference type="PANTHER" id="PTHR32060:SF30">
    <property type="entry name" value="CARBOXY-TERMINAL PROCESSING PROTEASE CTPA"/>
    <property type="match status" value="1"/>
</dbReference>
<dbReference type="SUPFAM" id="SSF52096">
    <property type="entry name" value="ClpP/crotonase"/>
    <property type="match status" value="1"/>
</dbReference>
<dbReference type="GO" id="GO:0004175">
    <property type="term" value="F:endopeptidase activity"/>
    <property type="evidence" value="ECO:0007669"/>
    <property type="project" value="TreeGrafter"/>
</dbReference>
<dbReference type="Gene3D" id="3.90.226.10">
    <property type="entry name" value="2-enoyl-CoA Hydratase, Chain A, domain 1"/>
    <property type="match status" value="1"/>
</dbReference>
<dbReference type="PANTHER" id="PTHR32060">
    <property type="entry name" value="TAIL-SPECIFIC PROTEASE"/>
    <property type="match status" value="1"/>
</dbReference>
<comment type="caution">
    <text evidence="2">The sequence shown here is derived from an EMBL/GenBank/DDBJ whole genome shotgun (WGS) entry which is preliminary data.</text>
</comment>
<dbReference type="Pfam" id="PF03572">
    <property type="entry name" value="Peptidase_S41"/>
    <property type="match status" value="1"/>
</dbReference>
<dbReference type="Gene3D" id="3.30.750.44">
    <property type="match status" value="1"/>
</dbReference>